<evidence type="ECO:0000313" key="2">
    <source>
        <dbReference type="EMBL" id="QIS31147.1"/>
    </source>
</evidence>
<organism evidence="2">
    <name type="scientific">Lysinibacillus sphaericus</name>
    <name type="common">Bacillus sphaericus</name>
    <dbReference type="NCBI Taxonomy" id="1421"/>
    <lineage>
        <taxon>Bacteria</taxon>
        <taxon>Bacillati</taxon>
        <taxon>Bacillota</taxon>
        <taxon>Bacilli</taxon>
        <taxon>Bacillales</taxon>
        <taxon>Bacillaceae</taxon>
        <taxon>Lysinibacillus</taxon>
    </lineage>
</organism>
<dbReference type="Gene3D" id="1.10.260.40">
    <property type="entry name" value="lambda repressor-like DNA-binding domains"/>
    <property type="match status" value="1"/>
</dbReference>
<reference evidence="2" key="1">
    <citation type="submission" date="2020-02" db="EMBL/GenBank/DDBJ databases">
        <authorList>
            <person name="Hu X."/>
            <person name="Yuan Z."/>
            <person name="Cheng J."/>
            <person name="Geng P."/>
        </authorList>
    </citation>
    <scope>NUCLEOTIDE SEQUENCE</scope>
    <source>
        <strain evidence="2">SSII-1</strain>
        <plasmid evidence="2">pSSII-1</plasmid>
    </source>
</reference>
<sequence length="227" mass="25706">MIVILDCYGSPKYNQNPLKPVGNALKEVIEVTSIEEAIKCAKKYINKHRLRNGNWKGGLVYTNDSETYLGAITFYGGFVSNETDFGRFALSHYHSVIQLNARHQVTLQNKENENPPTLDRNESIRKAVASNLKDLLLIRKVSQNELSNGTKIAKTTIADYVRGTTLIKLENLEKIARFLNIEPAYIDPTLGGAKPITKESLIEKINELFDNNELIHVDDARLKTIWY</sequence>
<dbReference type="GO" id="GO:0003677">
    <property type="term" value="F:DNA binding"/>
    <property type="evidence" value="ECO:0007669"/>
    <property type="project" value="InterPro"/>
</dbReference>
<dbReference type="AlphaFoldDB" id="A0A6H0A061"/>
<evidence type="ECO:0000259" key="1">
    <source>
        <dbReference type="PROSITE" id="PS50943"/>
    </source>
</evidence>
<dbReference type="PROSITE" id="PS50943">
    <property type="entry name" value="HTH_CROC1"/>
    <property type="match status" value="1"/>
</dbReference>
<accession>A0A6H0A061</accession>
<dbReference type="RefSeq" id="WP_012291775.1">
    <property type="nucleotide sequence ID" value="NZ_CP014644.1"/>
</dbReference>
<dbReference type="Pfam" id="PF01381">
    <property type="entry name" value="HTH_3"/>
    <property type="match status" value="1"/>
</dbReference>
<dbReference type="EMBL" id="MT075580">
    <property type="protein sequence ID" value="QIS31147.1"/>
    <property type="molecule type" value="Genomic_DNA"/>
</dbReference>
<geneLocation type="plasmid" evidence="2">
    <name>pSSII-1</name>
</geneLocation>
<keyword evidence="2" id="KW-0614">Plasmid</keyword>
<dbReference type="SMART" id="SM00530">
    <property type="entry name" value="HTH_XRE"/>
    <property type="match status" value="1"/>
</dbReference>
<proteinExistence type="predicted"/>
<protein>
    <recommendedName>
        <fullName evidence="1">HTH cro/C1-type domain-containing protein</fullName>
    </recommendedName>
</protein>
<feature type="domain" description="HTH cro/C1-type" evidence="1">
    <location>
        <begin position="132"/>
        <end position="186"/>
    </location>
</feature>
<dbReference type="SUPFAM" id="SSF47413">
    <property type="entry name" value="lambda repressor-like DNA-binding domains"/>
    <property type="match status" value="1"/>
</dbReference>
<dbReference type="InterPro" id="IPR001387">
    <property type="entry name" value="Cro/C1-type_HTH"/>
</dbReference>
<dbReference type="InterPro" id="IPR010982">
    <property type="entry name" value="Lambda_DNA-bd_dom_sf"/>
</dbReference>
<dbReference type="CDD" id="cd00093">
    <property type="entry name" value="HTH_XRE"/>
    <property type="match status" value="1"/>
</dbReference>
<name>A0A6H0A061_LYSSH</name>